<dbReference type="AlphaFoldDB" id="A0A1I1UX88"/>
<keyword evidence="1" id="KW-0732">Signal</keyword>
<dbReference type="STRING" id="54.SAMN02745121_01378"/>
<organism evidence="2 3">
    <name type="scientific">Nannocystis exedens</name>
    <dbReference type="NCBI Taxonomy" id="54"/>
    <lineage>
        <taxon>Bacteria</taxon>
        <taxon>Pseudomonadati</taxon>
        <taxon>Myxococcota</taxon>
        <taxon>Polyangia</taxon>
        <taxon>Nannocystales</taxon>
        <taxon>Nannocystaceae</taxon>
        <taxon>Nannocystis</taxon>
    </lineage>
</organism>
<gene>
    <name evidence="2" type="ORF">SAMN02745121_01378</name>
</gene>
<name>A0A1I1UX88_9BACT</name>
<evidence type="ECO:0000256" key="1">
    <source>
        <dbReference type="SAM" id="SignalP"/>
    </source>
</evidence>
<keyword evidence="3" id="KW-1185">Reference proteome</keyword>
<reference evidence="3" key="1">
    <citation type="submission" date="2016-10" db="EMBL/GenBank/DDBJ databases">
        <authorList>
            <person name="Varghese N."/>
            <person name="Submissions S."/>
        </authorList>
    </citation>
    <scope>NUCLEOTIDE SEQUENCE [LARGE SCALE GENOMIC DNA]</scope>
    <source>
        <strain evidence="3">ATCC 25963</strain>
    </source>
</reference>
<evidence type="ECO:0000313" key="2">
    <source>
        <dbReference type="EMBL" id="SFD75421.1"/>
    </source>
</evidence>
<dbReference type="Proteomes" id="UP000199400">
    <property type="component" value="Unassembled WGS sequence"/>
</dbReference>
<feature type="signal peptide" evidence="1">
    <location>
        <begin position="1"/>
        <end position="43"/>
    </location>
</feature>
<dbReference type="EMBL" id="FOMX01000004">
    <property type="protein sequence ID" value="SFD75421.1"/>
    <property type="molecule type" value="Genomic_DNA"/>
</dbReference>
<evidence type="ECO:0008006" key="4">
    <source>
        <dbReference type="Google" id="ProtNLM"/>
    </source>
</evidence>
<sequence>MIPGERRAPGATYRRGRLWHHGHVRRWLRFALVALCLAGPALAGCSREEAAVEAWPEGLPRPKDAAEAEKLEQAGTRWTNRQARQLYLERVAAIAGEVERWQAEQIPAEEQARRAYQLRHDARMTARAMMADPAELAALQERDRAKYGNPDGPTFDWLLERNKAKGLAGDASFLAIVESAQKTDAAVNQSLGF</sequence>
<proteinExistence type="predicted"/>
<accession>A0A1I1UX88</accession>
<feature type="chain" id="PRO_5011566335" description="Lipoprotein" evidence="1">
    <location>
        <begin position="44"/>
        <end position="193"/>
    </location>
</feature>
<protein>
    <recommendedName>
        <fullName evidence="4">Lipoprotein</fullName>
    </recommendedName>
</protein>
<evidence type="ECO:0000313" key="3">
    <source>
        <dbReference type="Proteomes" id="UP000199400"/>
    </source>
</evidence>